<reference evidence="1 2" key="1">
    <citation type="submission" date="2024-07" db="EMBL/GenBank/DDBJ databases">
        <title>Section-level genome sequencing and comparative genomics of Aspergillus sections Usti and Cavernicolus.</title>
        <authorList>
            <consortium name="Lawrence Berkeley National Laboratory"/>
            <person name="Nybo J.L."/>
            <person name="Vesth T.C."/>
            <person name="Theobald S."/>
            <person name="Frisvad J.C."/>
            <person name="Larsen T.O."/>
            <person name="Kjaerboelling I."/>
            <person name="Rothschild-Mancinelli K."/>
            <person name="Lyhne E.K."/>
            <person name="Kogle M.E."/>
            <person name="Barry K."/>
            <person name="Clum A."/>
            <person name="Na H."/>
            <person name="Ledsgaard L."/>
            <person name="Lin J."/>
            <person name="Lipzen A."/>
            <person name="Kuo A."/>
            <person name="Riley R."/>
            <person name="Mondo S."/>
            <person name="Labutti K."/>
            <person name="Haridas S."/>
            <person name="Pangalinan J."/>
            <person name="Salamov A.A."/>
            <person name="Simmons B.A."/>
            <person name="Magnuson J.K."/>
            <person name="Chen J."/>
            <person name="Drula E."/>
            <person name="Henrissat B."/>
            <person name="Wiebenga A."/>
            <person name="Lubbers R.J."/>
            <person name="Gomes A.C."/>
            <person name="Makela M.R."/>
            <person name="Stajich J."/>
            <person name="Grigoriev I.V."/>
            <person name="Mortensen U.H."/>
            <person name="De Vries R.P."/>
            <person name="Baker S.E."/>
            <person name="Andersen M.R."/>
        </authorList>
    </citation>
    <scope>NUCLEOTIDE SEQUENCE [LARGE SCALE GENOMIC DNA]</scope>
    <source>
        <strain evidence="1 2">CBS 123904</strain>
    </source>
</reference>
<accession>A0ABR4J7T2</accession>
<dbReference type="EMBL" id="JBFXLU010000185">
    <property type="protein sequence ID" value="KAL2836085.1"/>
    <property type="molecule type" value="Genomic_DNA"/>
</dbReference>
<proteinExistence type="predicted"/>
<evidence type="ECO:0000313" key="1">
    <source>
        <dbReference type="EMBL" id="KAL2836085.1"/>
    </source>
</evidence>
<gene>
    <name evidence="1" type="ORF">BJY01DRAFT_61163</name>
</gene>
<sequence>MNHAGSLIFRIISFFSVDLTSSLEFSHVESAQSVPVFFVSIFGALLVSLCNCLRDSPTAFVSGAHCHWAYGSVG</sequence>
<dbReference type="Proteomes" id="UP001610446">
    <property type="component" value="Unassembled WGS sequence"/>
</dbReference>
<organism evidence="1 2">
    <name type="scientific">Aspergillus pseudoustus</name>
    <dbReference type="NCBI Taxonomy" id="1810923"/>
    <lineage>
        <taxon>Eukaryota</taxon>
        <taxon>Fungi</taxon>
        <taxon>Dikarya</taxon>
        <taxon>Ascomycota</taxon>
        <taxon>Pezizomycotina</taxon>
        <taxon>Eurotiomycetes</taxon>
        <taxon>Eurotiomycetidae</taxon>
        <taxon>Eurotiales</taxon>
        <taxon>Aspergillaceae</taxon>
        <taxon>Aspergillus</taxon>
        <taxon>Aspergillus subgen. Nidulantes</taxon>
    </lineage>
</organism>
<evidence type="ECO:0008006" key="3">
    <source>
        <dbReference type="Google" id="ProtNLM"/>
    </source>
</evidence>
<protein>
    <recommendedName>
        <fullName evidence="3">Amino acid permease/ SLC12A domain-containing protein</fullName>
    </recommendedName>
</protein>
<comment type="caution">
    <text evidence="1">The sequence shown here is derived from an EMBL/GenBank/DDBJ whole genome shotgun (WGS) entry which is preliminary data.</text>
</comment>
<evidence type="ECO:0000313" key="2">
    <source>
        <dbReference type="Proteomes" id="UP001610446"/>
    </source>
</evidence>
<name>A0ABR4J7T2_9EURO</name>
<keyword evidence="2" id="KW-1185">Reference proteome</keyword>